<protein>
    <submittedName>
        <fullName evidence="1">Uncharacterized protein</fullName>
    </submittedName>
</protein>
<organism evidence="1 2">
    <name type="scientific">Brassica carinata</name>
    <name type="common">Ethiopian mustard</name>
    <name type="synonym">Abyssinian cabbage</name>
    <dbReference type="NCBI Taxonomy" id="52824"/>
    <lineage>
        <taxon>Eukaryota</taxon>
        <taxon>Viridiplantae</taxon>
        <taxon>Streptophyta</taxon>
        <taxon>Embryophyta</taxon>
        <taxon>Tracheophyta</taxon>
        <taxon>Spermatophyta</taxon>
        <taxon>Magnoliopsida</taxon>
        <taxon>eudicotyledons</taxon>
        <taxon>Gunneridae</taxon>
        <taxon>Pentapetalae</taxon>
        <taxon>rosids</taxon>
        <taxon>malvids</taxon>
        <taxon>Brassicales</taxon>
        <taxon>Brassicaceae</taxon>
        <taxon>Brassiceae</taxon>
        <taxon>Brassica</taxon>
    </lineage>
</organism>
<proteinExistence type="predicted"/>
<dbReference type="AlphaFoldDB" id="A0A8X7P522"/>
<evidence type="ECO:0000313" key="1">
    <source>
        <dbReference type="EMBL" id="KAG2244088.1"/>
    </source>
</evidence>
<gene>
    <name evidence="1" type="ORF">Bca52824_094082</name>
</gene>
<keyword evidence="2" id="KW-1185">Reference proteome</keyword>
<dbReference type="EMBL" id="JAAMPC010000113">
    <property type="protein sequence ID" value="KAG2244088.1"/>
    <property type="molecule type" value="Genomic_DNA"/>
</dbReference>
<sequence>MVDFCFRIVEVSSALLCRLLSPRHNTGVDGGLVLECSRFGRDVTNREDGSSEFPSSPSLVLLVVESGCLSYVAPVEDGGIVS</sequence>
<reference evidence="1 2" key="1">
    <citation type="submission" date="2020-02" db="EMBL/GenBank/DDBJ databases">
        <authorList>
            <person name="Ma Q."/>
            <person name="Huang Y."/>
            <person name="Song X."/>
            <person name="Pei D."/>
        </authorList>
    </citation>
    <scope>NUCLEOTIDE SEQUENCE [LARGE SCALE GENOMIC DNA]</scope>
    <source>
        <strain evidence="1">Sxm20200214</strain>
        <tissue evidence="1">Leaf</tissue>
    </source>
</reference>
<name>A0A8X7P522_BRACI</name>
<evidence type="ECO:0000313" key="2">
    <source>
        <dbReference type="Proteomes" id="UP000886595"/>
    </source>
</evidence>
<comment type="caution">
    <text evidence="1">The sequence shown here is derived from an EMBL/GenBank/DDBJ whole genome shotgun (WGS) entry which is preliminary data.</text>
</comment>
<accession>A0A8X7P522</accession>
<dbReference type="Proteomes" id="UP000886595">
    <property type="component" value="Unassembled WGS sequence"/>
</dbReference>